<evidence type="ECO:0000256" key="2">
    <source>
        <dbReference type="ARBA" id="ARBA00022525"/>
    </source>
</evidence>
<dbReference type="OrthoDB" id="206848at2759"/>
<dbReference type="SUPFAM" id="SSF53474">
    <property type="entry name" value="alpha/beta-Hydrolases"/>
    <property type="match status" value="1"/>
</dbReference>
<dbReference type="GO" id="GO:0006629">
    <property type="term" value="P:lipid metabolic process"/>
    <property type="evidence" value="ECO:0007669"/>
    <property type="project" value="UniProtKB-KW"/>
</dbReference>
<dbReference type="OMA" id="YRSYCAT"/>
<dbReference type="eggNOG" id="ENOG502QPNZ">
    <property type="taxonomic scope" value="Eukaryota"/>
</dbReference>
<gene>
    <name evidence="7" type="ORF">GLOTRDRAFT_67955</name>
</gene>
<evidence type="ECO:0000259" key="6">
    <source>
        <dbReference type="Pfam" id="PF24708"/>
    </source>
</evidence>
<dbReference type="GO" id="GO:0005576">
    <property type="term" value="C:extracellular region"/>
    <property type="evidence" value="ECO:0007669"/>
    <property type="project" value="UniProtKB-SubCell"/>
</dbReference>
<dbReference type="STRING" id="670483.S7QLR3"/>
<dbReference type="Pfam" id="PF24708">
    <property type="entry name" value="Lip_C"/>
    <property type="match status" value="1"/>
</dbReference>
<evidence type="ECO:0000256" key="3">
    <source>
        <dbReference type="ARBA" id="ARBA00022729"/>
    </source>
</evidence>
<dbReference type="AlphaFoldDB" id="S7QLR3"/>
<dbReference type="InterPro" id="IPR029058">
    <property type="entry name" value="AB_hydrolase_fold"/>
</dbReference>
<dbReference type="HOGENOM" id="CLU_019900_1_0_1"/>
<dbReference type="PANTHER" id="PTHR34043">
    <property type="entry name" value="ALPHA/BETA-HYDROLASES SUPERFAMILY PROTEIN"/>
    <property type="match status" value="1"/>
</dbReference>
<sequence length="418" mass="45896">MAAAHPAGEDTVELNELAPLVIVEGFLGGFGSILKGAFETHLNVDSGPRHRRAIFASVGPVSSLHDRACELYYAIVGGTVDYGEQHARRHKHARYGRTIEKGLYPQWSRERPLHFLGHSMGGPTITKMQWLLKKGHFGNGSSPDMVLSVTAVSAAFRGSPITYTLGSSTRNAPCVRPFSFGSLLAKTIHIFSYLSPILPAPSSFYLLSPFDFHIDSRRSSLTCRHIGVKELIQQIWKSDWAESRDCAPYDVTFEAVDARERLVDGNGEGMPCETTFYQSYATCMTEKVHPDSSMHAPASLLPHLVHPPLYLGAKIIGSFDYSVIRPVPSFFPQSRSEDGEDATSINADILFPAGPGPSGSDSGSEFDIEGGVRSAPHANKQEMGEEYWANDGVVPLFSQWHPHACRYVQFSLVTLRLS</sequence>
<evidence type="ECO:0000256" key="1">
    <source>
        <dbReference type="ARBA" id="ARBA00004613"/>
    </source>
</evidence>
<name>S7QLR3_GLOTA</name>
<evidence type="ECO:0000256" key="5">
    <source>
        <dbReference type="ARBA" id="ARBA00023098"/>
    </source>
</evidence>
<keyword evidence="8" id="KW-1185">Reference proteome</keyword>
<dbReference type="PANTHER" id="PTHR34043:SF3">
    <property type="entry name" value="ALPHA_BETA-HYDROLASES SUPERFAMILY PROTEIN"/>
    <property type="match status" value="1"/>
</dbReference>
<comment type="subcellular location">
    <subcellularLocation>
        <location evidence="1">Secreted</location>
    </subcellularLocation>
</comment>
<dbReference type="Gene3D" id="3.40.50.1820">
    <property type="entry name" value="alpha/beta hydrolase"/>
    <property type="match status" value="1"/>
</dbReference>
<dbReference type="GeneID" id="19307839"/>
<feature type="domain" description="Lipase-like C-terminal" evidence="6">
    <location>
        <begin position="52"/>
        <end position="136"/>
    </location>
</feature>
<keyword evidence="2" id="KW-0964">Secreted</keyword>
<dbReference type="Proteomes" id="UP000030669">
    <property type="component" value="Unassembled WGS sequence"/>
</dbReference>
<proteinExistence type="predicted"/>
<reference evidence="7 8" key="1">
    <citation type="journal article" date="2012" name="Science">
        <title>The Paleozoic origin of enzymatic lignin decomposition reconstructed from 31 fungal genomes.</title>
        <authorList>
            <person name="Floudas D."/>
            <person name="Binder M."/>
            <person name="Riley R."/>
            <person name="Barry K."/>
            <person name="Blanchette R.A."/>
            <person name="Henrissat B."/>
            <person name="Martinez A.T."/>
            <person name="Otillar R."/>
            <person name="Spatafora J.W."/>
            <person name="Yadav J.S."/>
            <person name="Aerts A."/>
            <person name="Benoit I."/>
            <person name="Boyd A."/>
            <person name="Carlson A."/>
            <person name="Copeland A."/>
            <person name="Coutinho P.M."/>
            <person name="de Vries R.P."/>
            <person name="Ferreira P."/>
            <person name="Findley K."/>
            <person name="Foster B."/>
            <person name="Gaskell J."/>
            <person name="Glotzer D."/>
            <person name="Gorecki P."/>
            <person name="Heitman J."/>
            <person name="Hesse C."/>
            <person name="Hori C."/>
            <person name="Igarashi K."/>
            <person name="Jurgens J.A."/>
            <person name="Kallen N."/>
            <person name="Kersten P."/>
            <person name="Kohler A."/>
            <person name="Kuees U."/>
            <person name="Kumar T.K.A."/>
            <person name="Kuo A."/>
            <person name="LaButti K."/>
            <person name="Larrondo L.F."/>
            <person name="Lindquist E."/>
            <person name="Ling A."/>
            <person name="Lombard V."/>
            <person name="Lucas S."/>
            <person name="Lundell T."/>
            <person name="Martin R."/>
            <person name="McLaughlin D.J."/>
            <person name="Morgenstern I."/>
            <person name="Morin E."/>
            <person name="Murat C."/>
            <person name="Nagy L.G."/>
            <person name="Nolan M."/>
            <person name="Ohm R.A."/>
            <person name="Patyshakuliyeva A."/>
            <person name="Rokas A."/>
            <person name="Ruiz-Duenas F.J."/>
            <person name="Sabat G."/>
            <person name="Salamov A."/>
            <person name="Samejima M."/>
            <person name="Schmutz J."/>
            <person name="Slot J.C."/>
            <person name="St John F."/>
            <person name="Stenlid J."/>
            <person name="Sun H."/>
            <person name="Sun S."/>
            <person name="Syed K."/>
            <person name="Tsang A."/>
            <person name="Wiebenga A."/>
            <person name="Young D."/>
            <person name="Pisabarro A."/>
            <person name="Eastwood D.C."/>
            <person name="Martin F."/>
            <person name="Cullen D."/>
            <person name="Grigoriev I.V."/>
            <person name="Hibbett D.S."/>
        </authorList>
    </citation>
    <scope>NUCLEOTIDE SEQUENCE [LARGE SCALE GENOMIC DNA]</scope>
    <source>
        <strain evidence="7 8">ATCC 11539</strain>
    </source>
</reference>
<dbReference type="KEGG" id="gtr:GLOTRDRAFT_67955"/>
<keyword evidence="4 7" id="KW-0378">Hydrolase</keyword>
<dbReference type="InterPro" id="IPR056304">
    <property type="entry name" value="Lip-like_C"/>
</dbReference>
<evidence type="ECO:0000313" key="7">
    <source>
        <dbReference type="EMBL" id="EPQ60377.1"/>
    </source>
</evidence>
<evidence type="ECO:0000313" key="8">
    <source>
        <dbReference type="Proteomes" id="UP000030669"/>
    </source>
</evidence>
<dbReference type="RefSeq" id="XP_007860800.1">
    <property type="nucleotide sequence ID" value="XM_007862609.1"/>
</dbReference>
<protein>
    <submittedName>
        <fullName evidence="7">Alpha/beta-hydrolase</fullName>
    </submittedName>
</protein>
<keyword evidence="5" id="KW-0443">Lipid metabolism</keyword>
<dbReference type="EMBL" id="KB469296">
    <property type="protein sequence ID" value="EPQ60377.1"/>
    <property type="molecule type" value="Genomic_DNA"/>
</dbReference>
<accession>S7QLR3</accession>
<dbReference type="GO" id="GO:0016787">
    <property type="term" value="F:hydrolase activity"/>
    <property type="evidence" value="ECO:0007669"/>
    <property type="project" value="UniProtKB-KW"/>
</dbReference>
<organism evidence="7 8">
    <name type="scientific">Gloeophyllum trabeum (strain ATCC 11539 / FP-39264 / Madison 617)</name>
    <name type="common">Brown rot fungus</name>
    <dbReference type="NCBI Taxonomy" id="670483"/>
    <lineage>
        <taxon>Eukaryota</taxon>
        <taxon>Fungi</taxon>
        <taxon>Dikarya</taxon>
        <taxon>Basidiomycota</taxon>
        <taxon>Agaricomycotina</taxon>
        <taxon>Agaricomycetes</taxon>
        <taxon>Gloeophyllales</taxon>
        <taxon>Gloeophyllaceae</taxon>
        <taxon>Gloeophyllum</taxon>
    </lineage>
</organism>
<keyword evidence="3" id="KW-0732">Signal</keyword>
<evidence type="ECO:0000256" key="4">
    <source>
        <dbReference type="ARBA" id="ARBA00022801"/>
    </source>
</evidence>